<evidence type="ECO:0000256" key="2">
    <source>
        <dbReference type="NCBIfam" id="TIGR00021"/>
    </source>
</evidence>
<dbReference type="GO" id="GO:0009052">
    <property type="term" value="P:pentose-phosphate shunt, non-oxidative branch"/>
    <property type="evidence" value="ECO:0007669"/>
    <property type="project" value="InterPro"/>
</dbReference>
<organism evidence="3 4">
    <name type="scientific">Candidatus Anaerostipes excrementavium</name>
    <dbReference type="NCBI Taxonomy" id="2838463"/>
    <lineage>
        <taxon>Bacteria</taxon>
        <taxon>Bacillati</taxon>
        <taxon>Bacillota</taxon>
        <taxon>Clostridia</taxon>
        <taxon>Lachnospirales</taxon>
        <taxon>Lachnospiraceae</taxon>
        <taxon>Anaerostipes</taxon>
    </lineage>
</organism>
<dbReference type="SUPFAM" id="SSF75445">
    <property type="entry name" value="D-ribose-5-phosphate isomerase (RpiA), lid domain"/>
    <property type="match status" value="1"/>
</dbReference>
<dbReference type="PANTHER" id="PTHR11934:SF0">
    <property type="entry name" value="RIBOSE-5-PHOSPHATE ISOMERASE"/>
    <property type="match status" value="1"/>
</dbReference>
<dbReference type="Proteomes" id="UP000886721">
    <property type="component" value="Unassembled WGS sequence"/>
</dbReference>
<dbReference type="GO" id="GO:0005829">
    <property type="term" value="C:cytosol"/>
    <property type="evidence" value="ECO:0007669"/>
    <property type="project" value="TreeGrafter"/>
</dbReference>
<reference evidence="3" key="2">
    <citation type="submission" date="2021-04" db="EMBL/GenBank/DDBJ databases">
        <authorList>
            <person name="Gilroy R."/>
        </authorList>
    </citation>
    <scope>NUCLEOTIDE SEQUENCE</scope>
    <source>
        <strain evidence="3">CHK191-13928</strain>
    </source>
</reference>
<comment type="caution">
    <text evidence="3">The sequence shown here is derived from an EMBL/GenBank/DDBJ whole genome shotgun (WGS) entry which is preliminary data.</text>
</comment>
<proteinExistence type="predicted"/>
<dbReference type="Gene3D" id="3.40.50.1360">
    <property type="match status" value="1"/>
</dbReference>
<accession>A0A9D1WZZ1</accession>
<dbReference type="InterPro" id="IPR004788">
    <property type="entry name" value="Ribose5P_isomerase_type_A"/>
</dbReference>
<reference evidence="3" key="1">
    <citation type="journal article" date="2021" name="PeerJ">
        <title>Extensive microbial diversity within the chicken gut microbiome revealed by metagenomics and culture.</title>
        <authorList>
            <person name="Gilroy R."/>
            <person name="Ravi A."/>
            <person name="Getino M."/>
            <person name="Pursley I."/>
            <person name="Horton D.L."/>
            <person name="Alikhan N.F."/>
            <person name="Baker D."/>
            <person name="Gharbi K."/>
            <person name="Hall N."/>
            <person name="Watson M."/>
            <person name="Adriaenssens E.M."/>
            <person name="Foster-Nyarko E."/>
            <person name="Jarju S."/>
            <person name="Secka A."/>
            <person name="Antonio M."/>
            <person name="Oren A."/>
            <person name="Chaudhuri R.R."/>
            <person name="La Ragione R."/>
            <person name="Hildebrand F."/>
            <person name="Pallen M.J."/>
        </authorList>
    </citation>
    <scope>NUCLEOTIDE SEQUENCE</scope>
    <source>
        <strain evidence="3">CHK191-13928</strain>
    </source>
</reference>
<dbReference type="PANTHER" id="PTHR11934">
    <property type="entry name" value="RIBOSE-5-PHOSPHATE ISOMERASE"/>
    <property type="match status" value="1"/>
</dbReference>
<evidence type="ECO:0000313" key="3">
    <source>
        <dbReference type="EMBL" id="HIX69080.1"/>
    </source>
</evidence>
<dbReference type="InterPro" id="IPR037171">
    <property type="entry name" value="NagB/RpiA_transferase-like"/>
</dbReference>
<dbReference type="SUPFAM" id="SSF100950">
    <property type="entry name" value="NagB/RpiA/CoA transferase-like"/>
    <property type="match status" value="1"/>
</dbReference>
<evidence type="ECO:0000313" key="4">
    <source>
        <dbReference type="Proteomes" id="UP000886721"/>
    </source>
</evidence>
<dbReference type="GO" id="GO:0006014">
    <property type="term" value="P:D-ribose metabolic process"/>
    <property type="evidence" value="ECO:0007669"/>
    <property type="project" value="TreeGrafter"/>
</dbReference>
<dbReference type="EMBL" id="DXEM01000040">
    <property type="protein sequence ID" value="HIX69080.1"/>
    <property type="molecule type" value="Genomic_DNA"/>
</dbReference>
<protein>
    <recommendedName>
        <fullName evidence="2">Ribose 5-phosphate isomerase A</fullName>
        <ecNumber evidence="2">5.3.1.6</ecNumber>
    </recommendedName>
</protein>
<dbReference type="AlphaFoldDB" id="A0A9D1WZZ1"/>
<dbReference type="EC" id="5.3.1.6" evidence="2"/>
<dbReference type="NCBIfam" id="TIGR00021">
    <property type="entry name" value="rpiA"/>
    <property type="match status" value="1"/>
</dbReference>
<keyword evidence="1 3" id="KW-0413">Isomerase</keyword>
<sequence length="206" mass="22613">MKRLCAREALKLVPEHGIIGLGGGETIRYLAENIKEAGKAVTVVTPSEQTREICLQLGLTLEETANVSEVEIAFDGCDRLDEDLNAYKSAGGIHTLEKVIARMAKDYVLLADETKAAEKLGYDISIVLEIVPEAYGYVAKKVQAMGGTVKKRNECLLETLFEEKPDLSWLDQELKMITGVIETSLFYHVATKAIVAGTNGIRIIEK</sequence>
<name>A0A9D1WZZ1_9FIRM</name>
<dbReference type="Gene3D" id="3.30.70.260">
    <property type="match status" value="1"/>
</dbReference>
<gene>
    <name evidence="3" type="primary">rpiA</name>
    <name evidence="3" type="ORF">H9735_13305</name>
</gene>
<dbReference type="Pfam" id="PF06026">
    <property type="entry name" value="Rib_5-P_isom_A"/>
    <property type="match status" value="1"/>
</dbReference>
<evidence type="ECO:0000256" key="1">
    <source>
        <dbReference type="ARBA" id="ARBA00023235"/>
    </source>
</evidence>
<dbReference type="GO" id="GO:0004751">
    <property type="term" value="F:ribose-5-phosphate isomerase activity"/>
    <property type="evidence" value="ECO:0007669"/>
    <property type="project" value="UniProtKB-UniRule"/>
</dbReference>